<dbReference type="EMBL" id="JAJSOW010000100">
    <property type="protein sequence ID" value="KAI9184784.1"/>
    <property type="molecule type" value="Genomic_DNA"/>
</dbReference>
<protein>
    <recommendedName>
        <fullName evidence="2">SWIM-type domain-containing protein</fullName>
    </recommendedName>
</protein>
<dbReference type="PROSITE" id="PS50966">
    <property type="entry name" value="ZF_SWIM"/>
    <property type="match status" value="1"/>
</dbReference>
<feature type="domain" description="SWIM-type" evidence="2">
    <location>
        <begin position="196"/>
        <end position="226"/>
    </location>
</feature>
<dbReference type="Proteomes" id="UP001064489">
    <property type="component" value="Chromosome 3"/>
</dbReference>
<dbReference type="InterPro" id="IPR007527">
    <property type="entry name" value="Znf_SWIM"/>
</dbReference>
<evidence type="ECO:0000256" key="1">
    <source>
        <dbReference type="PROSITE-ProRule" id="PRU00325"/>
    </source>
</evidence>
<keyword evidence="1" id="KW-0479">Metal-binding</keyword>
<organism evidence="3 4">
    <name type="scientific">Acer negundo</name>
    <name type="common">Box elder</name>
    <dbReference type="NCBI Taxonomy" id="4023"/>
    <lineage>
        <taxon>Eukaryota</taxon>
        <taxon>Viridiplantae</taxon>
        <taxon>Streptophyta</taxon>
        <taxon>Embryophyta</taxon>
        <taxon>Tracheophyta</taxon>
        <taxon>Spermatophyta</taxon>
        <taxon>Magnoliopsida</taxon>
        <taxon>eudicotyledons</taxon>
        <taxon>Gunneridae</taxon>
        <taxon>Pentapetalae</taxon>
        <taxon>rosids</taxon>
        <taxon>malvids</taxon>
        <taxon>Sapindales</taxon>
        <taxon>Sapindaceae</taxon>
        <taxon>Hippocastanoideae</taxon>
        <taxon>Acereae</taxon>
        <taxon>Acer</taxon>
    </lineage>
</organism>
<keyword evidence="4" id="KW-1185">Reference proteome</keyword>
<dbReference type="GO" id="GO:0008270">
    <property type="term" value="F:zinc ion binding"/>
    <property type="evidence" value="ECO:0007669"/>
    <property type="project" value="UniProtKB-KW"/>
</dbReference>
<accession>A0AAD5J282</accession>
<gene>
    <name evidence="3" type="ORF">LWI28_001034</name>
</gene>
<evidence type="ECO:0000313" key="3">
    <source>
        <dbReference type="EMBL" id="KAI9184784.1"/>
    </source>
</evidence>
<dbReference type="Pfam" id="PF04434">
    <property type="entry name" value="SWIM"/>
    <property type="match status" value="1"/>
</dbReference>
<keyword evidence="1" id="KW-0863">Zinc-finger</keyword>
<reference evidence="3" key="2">
    <citation type="submission" date="2023-02" db="EMBL/GenBank/DDBJ databases">
        <authorList>
            <person name="Swenson N.G."/>
            <person name="Wegrzyn J.L."/>
            <person name="Mcevoy S.L."/>
        </authorList>
    </citation>
    <scope>NUCLEOTIDE SEQUENCE</scope>
    <source>
        <strain evidence="3">91603</strain>
        <tissue evidence="3">Leaf</tissue>
    </source>
</reference>
<dbReference type="AlphaFoldDB" id="A0AAD5J282"/>
<keyword evidence="1" id="KW-0862">Zinc</keyword>
<reference evidence="3" key="1">
    <citation type="journal article" date="2022" name="Plant J.">
        <title>Strategies of tolerance reflected in two North American maple genomes.</title>
        <authorList>
            <person name="McEvoy S.L."/>
            <person name="Sezen U.U."/>
            <person name="Trouern-Trend A."/>
            <person name="McMahon S.M."/>
            <person name="Schaberg P.G."/>
            <person name="Yang J."/>
            <person name="Wegrzyn J.L."/>
            <person name="Swenson N.G."/>
        </authorList>
    </citation>
    <scope>NUCLEOTIDE SEQUENCE</scope>
    <source>
        <strain evidence="3">91603</strain>
    </source>
</reference>
<dbReference type="PANTHER" id="PTHR31973">
    <property type="entry name" value="POLYPROTEIN, PUTATIVE-RELATED"/>
    <property type="match status" value="1"/>
</dbReference>
<evidence type="ECO:0000313" key="4">
    <source>
        <dbReference type="Proteomes" id="UP001064489"/>
    </source>
</evidence>
<dbReference type="PANTHER" id="PTHR31973:SF199">
    <property type="entry name" value="SWIM-TYPE DOMAIN-CONTAINING PROTEIN"/>
    <property type="match status" value="1"/>
</dbReference>
<comment type="caution">
    <text evidence="3">The sequence shown here is derived from an EMBL/GenBank/DDBJ whole genome shotgun (WGS) entry which is preliminary data.</text>
</comment>
<sequence length="226" mass="26541">MNVENLEINNSHVIVWIADKQKRLIDSIAQMFLNSEHRFCVKHLYNNFKSEHKGLLLKQILWSAAKSTIEQSMERMRSESVAAYEWLADKDTRHWSMAYFKDTAICDMLCNNMCEAFNKAIQQAHDKLVLTLMEMIRNYLMKRLVKKRAELEKWKHDIELNVFRIVENLKMESSICHPEYSGNFKYQARGIGDEQYVVDIDTKTCACNRWQLIGILCIHGISCILS</sequence>
<name>A0AAD5J282_ACENE</name>
<proteinExistence type="predicted"/>
<evidence type="ECO:0000259" key="2">
    <source>
        <dbReference type="PROSITE" id="PS50966"/>
    </source>
</evidence>